<accession>A0AAE3M6Y1</accession>
<dbReference type="RefSeq" id="WP_301191478.1">
    <property type="nucleotide sequence ID" value="NZ_JAPDPJ010000039.1"/>
</dbReference>
<reference evidence="2" key="1">
    <citation type="submission" date="2022-10" db="EMBL/GenBank/DDBJ databases">
        <authorList>
            <person name="Yu W.X."/>
        </authorList>
    </citation>
    <scope>NUCLEOTIDE SEQUENCE</scope>
    <source>
        <strain evidence="2">AAT</strain>
    </source>
</reference>
<keyword evidence="3" id="KW-1185">Reference proteome</keyword>
<keyword evidence="1" id="KW-0812">Transmembrane</keyword>
<feature type="transmembrane region" description="Helical" evidence="1">
    <location>
        <begin position="21"/>
        <end position="42"/>
    </location>
</feature>
<sequence>MLEPTKISLTDCTLQRKFKPFQNLALIILGGLWLIIILLLLIDNYTIRTIASYLILISTIPFLSFVLLSVPFLFIKEKGIAAITKDYLIINGQSYNINEVKIFINIENNKLCKLPIQDLVKKTPKWGNFLILNDNSQVEFIPSLNLKLFENIIGYEKRPALYVKTADLFDDIMSILWGAS</sequence>
<feature type="transmembrane region" description="Helical" evidence="1">
    <location>
        <begin position="54"/>
        <end position="75"/>
    </location>
</feature>
<gene>
    <name evidence="2" type="ORF">OM075_15670</name>
</gene>
<evidence type="ECO:0008006" key="4">
    <source>
        <dbReference type="Google" id="ProtNLM"/>
    </source>
</evidence>
<comment type="caution">
    <text evidence="2">The sequence shown here is derived from an EMBL/GenBank/DDBJ whole genome shotgun (WGS) entry which is preliminary data.</text>
</comment>
<keyword evidence="1" id="KW-1133">Transmembrane helix</keyword>
<keyword evidence="1" id="KW-0472">Membrane</keyword>
<evidence type="ECO:0000313" key="2">
    <source>
        <dbReference type="EMBL" id="MCW3787914.1"/>
    </source>
</evidence>
<dbReference type="AlphaFoldDB" id="A0AAE3M6Y1"/>
<evidence type="ECO:0000313" key="3">
    <source>
        <dbReference type="Proteomes" id="UP001209229"/>
    </source>
</evidence>
<proteinExistence type="predicted"/>
<organism evidence="2 3">
    <name type="scientific">Plebeiibacterium sediminum</name>
    <dbReference type="NCBI Taxonomy" id="2992112"/>
    <lineage>
        <taxon>Bacteria</taxon>
        <taxon>Pseudomonadati</taxon>
        <taxon>Bacteroidota</taxon>
        <taxon>Bacteroidia</taxon>
        <taxon>Marinilabiliales</taxon>
        <taxon>Marinilabiliaceae</taxon>
        <taxon>Plebeiibacterium</taxon>
    </lineage>
</organism>
<dbReference type="Proteomes" id="UP001209229">
    <property type="component" value="Unassembled WGS sequence"/>
</dbReference>
<evidence type="ECO:0000256" key="1">
    <source>
        <dbReference type="SAM" id="Phobius"/>
    </source>
</evidence>
<protein>
    <recommendedName>
        <fullName evidence="4">PH domain-containing protein</fullName>
    </recommendedName>
</protein>
<dbReference type="EMBL" id="JAPDPJ010000039">
    <property type="protein sequence ID" value="MCW3787914.1"/>
    <property type="molecule type" value="Genomic_DNA"/>
</dbReference>
<name>A0AAE3M6Y1_9BACT</name>